<dbReference type="SUPFAM" id="SSF52540">
    <property type="entry name" value="P-loop containing nucleoside triphosphate hydrolases"/>
    <property type="match status" value="2"/>
</dbReference>
<reference evidence="9 12" key="2">
    <citation type="journal article" date="2014" name="BMC Genomics">
        <title>An improved genome release (version Mt4.0) for the model legume Medicago truncatula.</title>
        <authorList>
            <person name="Tang H."/>
            <person name="Krishnakumar V."/>
            <person name="Bidwell S."/>
            <person name="Rosen B."/>
            <person name="Chan A."/>
            <person name="Zhou S."/>
            <person name="Gentzbittel L."/>
            <person name="Childs K.L."/>
            <person name="Yandell M."/>
            <person name="Gundlach H."/>
            <person name="Mayer K.F."/>
            <person name="Schwartz D.C."/>
            <person name="Town C.D."/>
        </authorList>
    </citation>
    <scope>GENOME REANNOTATION</scope>
    <source>
        <strain evidence="11 12">cv. Jemalong A17</strain>
    </source>
</reference>
<evidence type="ECO:0000313" key="12">
    <source>
        <dbReference type="Proteomes" id="UP000002051"/>
    </source>
</evidence>
<dbReference type="InterPro" id="IPR027417">
    <property type="entry name" value="P-loop_NTPase"/>
</dbReference>
<organism evidence="9 12">
    <name type="scientific">Medicago truncatula</name>
    <name type="common">Barrel medic</name>
    <name type="synonym">Medicago tribuloides</name>
    <dbReference type="NCBI Taxonomy" id="3880"/>
    <lineage>
        <taxon>Eukaryota</taxon>
        <taxon>Viridiplantae</taxon>
        <taxon>Streptophyta</taxon>
        <taxon>Embryophyta</taxon>
        <taxon>Tracheophyta</taxon>
        <taxon>Spermatophyta</taxon>
        <taxon>Magnoliopsida</taxon>
        <taxon>eudicotyledons</taxon>
        <taxon>Gunneridae</taxon>
        <taxon>Pentapetalae</taxon>
        <taxon>rosids</taxon>
        <taxon>fabids</taxon>
        <taxon>Fabales</taxon>
        <taxon>Fabaceae</taxon>
        <taxon>Papilionoideae</taxon>
        <taxon>50 kb inversion clade</taxon>
        <taxon>NPAAA clade</taxon>
        <taxon>Hologalegina</taxon>
        <taxon>IRL clade</taxon>
        <taxon>Trifolieae</taxon>
        <taxon>Medicago</taxon>
    </lineage>
</organism>
<evidence type="ECO:0000313" key="9">
    <source>
        <dbReference type="EMBL" id="AES95671.1"/>
    </source>
</evidence>
<dbReference type="InterPro" id="IPR042197">
    <property type="entry name" value="Apaf_helical"/>
</dbReference>
<evidence type="ECO:0000256" key="3">
    <source>
        <dbReference type="ARBA" id="ARBA00022821"/>
    </source>
</evidence>
<dbReference type="Pfam" id="PF23559">
    <property type="entry name" value="WHD_DRP"/>
    <property type="match status" value="1"/>
</dbReference>
<dbReference type="EMBL" id="CM001221">
    <property type="protein sequence ID" value="AES95671.1"/>
    <property type="molecule type" value="Genomic_DNA"/>
</dbReference>
<evidence type="ECO:0000259" key="6">
    <source>
        <dbReference type="Pfam" id="PF00931"/>
    </source>
</evidence>
<dbReference type="GO" id="GO:0006952">
    <property type="term" value="P:defense response"/>
    <property type="evidence" value="ECO:0007669"/>
    <property type="project" value="UniProtKB-KW"/>
</dbReference>
<dbReference type="HOGENOM" id="CLU_000837_8_8_1"/>
<feature type="domain" description="NB-ARC" evidence="6">
    <location>
        <begin position="387"/>
        <end position="460"/>
    </location>
</feature>
<dbReference type="Gene3D" id="3.80.10.10">
    <property type="entry name" value="Ribonuclease Inhibitor"/>
    <property type="match status" value="4"/>
</dbReference>
<reference evidence="9 12" key="1">
    <citation type="journal article" date="2011" name="Nature">
        <title>The Medicago genome provides insight into the evolution of rhizobial symbioses.</title>
        <authorList>
            <person name="Young N.D."/>
            <person name="Debelle F."/>
            <person name="Oldroyd G.E."/>
            <person name="Geurts R."/>
            <person name="Cannon S.B."/>
            <person name="Udvardi M.K."/>
            <person name="Benedito V.A."/>
            <person name="Mayer K.F."/>
            <person name="Gouzy J."/>
            <person name="Schoof H."/>
            <person name="Van de Peer Y."/>
            <person name="Proost S."/>
            <person name="Cook D.R."/>
            <person name="Meyers B.C."/>
            <person name="Spannagl M."/>
            <person name="Cheung F."/>
            <person name="De Mita S."/>
            <person name="Krishnakumar V."/>
            <person name="Gundlach H."/>
            <person name="Zhou S."/>
            <person name="Mudge J."/>
            <person name="Bharti A.K."/>
            <person name="Murray J.D."/>
            <person name="Naoumkina M.A."/>
            <person name="Rosen B."/>
            <person name="Silverstein K.A."/>
            <person name="Tang H."/>
            <person name="Rombauts S."/>
            <person name="Zhao P.X."/>
            <person name="Zhou P."/>
            <person name="Barbe V."/>
            <person name="Bardou P."/>
            <person name="Bechner M."/>
            <person name="Bellec A."/>
            <person name="Berger A."/>
            <person name="Berges H."/>
            <person name="Bidwell S."/>
            <person name="Bisseling T."/>
            <person name="Choisne N."/>
            <person name="Couloux A."/>
            <person name="Denny R."/>
            <person name="Deshpande S."/>
            <person name="Dai X."/>
            <person name="Doyle J.J."/>
            <person name="Dudez A.M."/>
            <person name="Farmer A.D."/>
            <person name="Fouteau S."/>
            <person name="Franken C."/>
            <person name="Gibelin C."/>
            <person name="Gish J."/>
            <person name="Goldstein S."/>
            <person name="Gonzalez A.J."/>
            <person name="Green P.J."/>
            <person name="Hallab A."/>
            <person name="Hartog M."/>
            <person name="Hua A."/>
            <person name="Humphray S.J."/>
            <person name="Jeong D.H."/>
            <person name="Jing Y."/>
            <person name="Jocker A."/>
            <person name="Kenton S.M."/>
            <person name="Kim D.J."/>
            <person name="Klee K."/>
            <person name="Lai H."/>
            <person name="Lang C."/>
            <person name="Lin S."/>
            <person name="Macmil S.L."/>
            <person name="Magdelenat G."/>
            <person name="Matthews L."/>
            <person name="McCorrison J."/>
            <person name="Monaghan E.L."/>
            <person name="Mun J.H."/>
            <person name="Najar F.Z."/>
            <person name="Nicholson C."/>
            <person name="Noirot C."/>
            <person name="O'Bleness M."/>
            <person name="Paule C.R."/>
            <person name="Poulain J."/>
            <person name="Prion F."/>
            <person name="Qin B."/>
            <person name="Qu C."/>
            <person name="Retzel E.F."/>
            <person name="Riddle C."/>
            <person name="Sallet E."/>
            <person name="Samain S."/>
            <person name="Samson N."/>
            <person name="Sanders I."/>
            <person name="Saurat O."/>
            <person name="Scarpelli C."/>
            <person name="Schiex T."/>
            <person name="Segurens B."/>
            <person name="Severin A.J."/>
            <person name="Sherrier D.J."/>
            <person name="Shi R."/>
            <person name="Sims S."/>
            <person name="Singer S.R."/>
            <person name="Sinharoy S."/>
            <person name="Sterck L."/>
            <person name="Viollet A."/>
            <person name="Wang B.B."/>
            <person name="Wang K."/>
            <person name="Wang M."/>
            <person name="Wang X."/>
            <person name="Warfsmann J."/>
            <person name="Weissenbach J."/>
            <person name="White D.D."/>
            <person name="White J.D."/>
            <person name="Wiley G.B."/>
            <person name="Wincker P."/>
            <person name="Xing Y."/>
            <person name="Yang L."/>
            <person name="Yao Z."/>
            <person name="Ying F."/>
            <person name="Zhai J."/>
            <person name="Zhou L."/>
            <person name="Zuber A."/>
            <person name="Denarie J."/>
            <person name="Dixon R.A."/>
            <person name="May G.D."/>
            <person name="Schwartz D.C."/>
            <person name="Rogers J."/>
            <person name="Quetier F."/>
            <person name="Town C.D."/>
            <person name="Roe B.A."/>
        </authorList>
    </citation>
    <scope>NUCLEOTIDE SEQUENCE [LARGE SCALE GENOMIC DNA]</scope>
    <source>
        <strain evidence="9">A17</strain>
        <strain evidence="11 12">cv. Jemalong A17</strain>
    </source>
</reference>
<dbReference type="EMBL" id="PSQE01000005">
    <property type="protein sequence ID" value="RHN54744.1"/>
    <property type="molecule type" value="Genomic_DNA"/>
</dbReference>
<evidence type="ECO:0000256" key="4">
    <source>
        <dbReference type="SAM" id="Coils"/>
    </source>
</evidence>
<proteinExistence type="predicted"/>
<dbReference type="GO" id="GO:0043531">
    <property type="term" value="F:ADP binding"/>
    <property type="evidence" value="ECO:0007669"/>
    <property type="project" value="InterPro"/>
</dbReference>
<dbReference type="InterPro" id="IPR001611">
    <property type="entry name" value="Leu-rich_rpt"/>
</dbReference>
<feature type="coiled-coil region" evidence="4">
    <location>
        <begin position="391"/>
        <end position="418"/>
    </location>
</feature>
<feature type="domain" description="R13L1/DRL21-like LRR repeat region" evidence="8">
    <location>
        <begin position="805"/>
        <end position="940"/>
    </location>
</feature>
<keyword evidence="4" id="KW-0175">Coiled coil</keyword>
<name>G7K9L2_MEDTR</name>
<dbReference type="OrthoDB" id="1397969at2759"/>
<keyword evidence="10" id="KW-0378">Hydrolase</keyword>
<evidence type="ECO:0000256" key="1">
    <source>
        <dbReference type="ARBA" id="ARBA00022614"/>
    </source>
</evidence>
<feature type="region of interest" description="Disordered" evidence="5">
    <location>
        <begin position="851"/>
        <end position="873"/>
    </location>
</feature>
<keyword evidence="12" id="KW-1185">Reference proteome</keyword>
<evidence type="ECO:0000259" key="8">
    <source>
        <dbReference type="Pfam" id="PF25019"/>
    </source>
</evidence>
<keyword evidence="1" id="KW-0433">Leucine-rich repeat</keyword>
<evidence type="ECO:0000259" key="7">
    <source>
        <dbReference type="Pfam" id="PF23559"/>
    </source>
</evidence>
<dbReference type="InterPro" id="IPR058922">
    <property type="entry name" value="WHD_DRP"/>
</dbReference>
<dbReference type="GO" id="GO:0016787">
    <property type="term" value="F:hydrolase activity"/>
    <property type="evidence" value="ECO:0007669"/>
    <property type="project" value="UniProtKB-KW"/>
</dbReference>
<dbReference type="KEGG" id="mtr:11412177"/>
<dbReference type="Pfam" id="PF25019">
    <property type="entry name" value="LRR_R13L1-DRL21"/>
    <property type="match status" value="2"/>
</dbReference>
<evidence type="ECO:0000256" key="5">
    <source>
        <dbReference type="SAM" id="MobiDB-lite"/>
    </source>
</evidence>
<dbReference type="CDD" id="cd01120">
    <property type="entry name" value="RecA-like_superfamily"/>
    <property type="match status" value="1"/>
</dbReference>
<gene>
    <name evidence="11" type="primary">11412177</name>
    <name evidence="9" type="ordered locus">MTR_5g028070</name>
    <name evidence="10" type="ORF">MtrunA17_Chr5g0410161</name>
</gene>
<feature type="domain" description="R13L1/DRL21-like LRR repeat region" evidence="8">
    <location>
        <begin position="1032"/>
        <end position="1110"/>
    </location>
</feature>
<reference evidence="11" key="3">
    <citation type="submission" date="2015-04" db="UniProtKB">
        <authorList>
            <consortium name="EnsemblPlants"/>
        </authorList>
    </citation>
    <scope>IDENTIFICATION</scope>
    <source>
        <strain evidence="11">cv. Jemalong A17</strain>
    </source>
</reference>
<dbReference type="OMA" id="LESWWEN"/>
<dbReference type="PROSITE" id="PS51450">
    <property type="entry name" value="LRR"/>
    <property type="match status" value="1"/>
</dbReference>
<dbReference type="InterPro" id="IPR056789">
    <property type="entry name" value="LRR_R13L1-DRL21"/>
</dbReference>
<dbReference type="InterPro" id="IPR032675">
    <property type="entry name" value="LRR_dom_sf"/>
</dbReference>
<dbReference type="Proteomes" id="UP000002051">
    <property type="component" value="Chromosome 5"/>
</dbReference>
<dbReference type="InterPro" id="IPR002182">
    <property type="entry name" value="NB-ARC"/>
</dbReference>
<keyword evidence="3" id="KW-0611">Plant defense</keyword>
<evidence type="ECO:0000256" key="2">
    <source>
        <dbReference type="ARBA" id="ARBA00022737"/>
    </source>
</evidence>
<dbReference type="Gene3D" id="1.10.8.430">
    <property type="entry name" value="Helical domain of apoptotic protease-activating factors"/>
    <property type="match status" value="1"/>
</dbReference>
<protein>
    <submittedName>
        <fullName evidence="9">NBS-LRR resistance protein</fullName>
    </submittedName>
    <submittedName>
        <fullName evidence="10">Putative P-loop containing nucleoside triphosphate hydrolase, leucine-rich repeat domain, L</fullName>
    </submittedName>
</protein>
<dbReference type="PANTHER" id="PTHR36766">
    <property type="entry name" value="PLANT BROAD-SPECTRUM MILDEW RESISTANCE PROTEIN RPW8"/>
    <property type="match status" value="1"/>
</dbReference>
<reference evidence="10" key="4">
    <citation type="journal article" date="2018" name="Nat. Plants">
        <title>Whole-genome landscape of Medicago truncatula symbiotic genes.</title>
        <authorList>
            <person name="Pecrix Y."/>
            <person name="Gamas P."/>
            <person name="Carrere S."/>
        </authorList>
    </citation>
    <scope>NUCLEOTIDE SEQUENCE</scope>
    <source>
        <tissue evidence="10">Leaves</tissue>
    </source>
</reference>
<keyword evidence="2" id="KW-0677">Repeat</keyword>
<dbReference type="PaxDb" id="3880-AES95671"/>
<dbReference type="AlphaFoldDB" id="G7K9L2"/>
<dbReference type="Pfam" id="PF00560">
    <property type="entry name" value="LRR_1"/>
    <property type="match status" value="1"/>
</dbReference>
<dbReference type="PANTHER" id="PTHR36766:SF40">
    <property type="entry name" value="DISEASE RESISTANCE PROTEIN RGA3"/>
    <property type="match status" value="1"/>
</dbReference>
<dbReference type="Proteomes" id="UP000265566">
    <property type="component" value="Chromosome 5"/>
</dbReference>
<dbReference type="Gramene" id="rna29823">
    <property type="protein sequence ID" value="RHN54744.1"/>
    <property type="gene ID" value="gene29823"/>
</dbReference>
<evidence type="ECO:0000313" key="11">
    <source>
        <dbReference type="EnsemblPlants" id="AES95671"/>
    </source>
</evidence>
<feature type="domain" description="Disease resistance protein winged helix" evidence="7">
    <location>
        <begin position="539"/>
        <end position="609"/>
    </location>
</feature>
<dbReference type="PRINTS" id="PR00364">
    <property type="entry name" value="DISEASERSIST"/>
</dbReference>
<dbReference type="EnsemblPlants" id="AES95671">
    <property type="protein sequence ID" value="AES95671"/>
    <property type="gene ID" value="MTR_5g028070"/>
</dbReference>
<dbReference type="eggNOG" id="KOG4658">
    <property type="taxonomic scope" value="Eukaryota"/>
</dbReference>
<accession>G7K9L2</accession>
<sequence length="1245" mass="140920">MEVEIIFHSISNIQQLIKSSQEPLVNRLSGVDIDQLRNNLNEIDETVKKAQKSHFRSSEKILPWLKNVKVAIVEFNDLIEDINLKESIAGNISIFRWVLSLKSRYSVTRQVTKEQGKLKSLSEDGKSLISVELEQAAAGSRRFSNEVFEKVTVVGREYEKKEIIDRLLKWIKSTDAFHVGVFVIVGVSGIGKTKLARLVCKDEQVKANFGPQPIWIDLLYETFDVESIVKSATTTVNDGKHPLIVLDGLQNEMKKDLENLQQRLKESCGTGCAILITTRGSHVANMVANNISGFAARFDLGGFHEKEKKELVDQLLNLNNSTDDFHVGVFVIVGVPGIGKTKLARLVCEDEQVKANFGLQPIWIDLLHETFDVESIVKSATTTVDDGKHCLIVLDDLRNEIKNDLEKLQQRLKESCGTGCAILITTRSNQVANNISGFAARFDLKGFDEKDSQSLFQQIHRSASASTSTNNKQDNGLEIVKDCGGVPLAIKIKAALMNKILDEGGQIEDVEREFLNELKFRYYEDLPTCYKLCFAFCSLFPEHHLIDAERLIQLWFAEGFITFSSISQQENGFNEFVASVFQQVEKENSEDQHGVVRECYRMNRFMHKLTRLVASGENITVDSKGEKVEEGMLRASFDFGLDLSCGIPDSMFIAKKLRTILLPYKNINNPRLPHEVKMTTPTCDKIFNTFKSMHVLDLHDLGIKIVPTSIEEMKYLRFLDLSHNNIEKLPSCITKLIHLQTLKLSYCHVLKELPKDLKDLTRLSHLNIEGCLDLTHMPTGIDKLTSLQTLSLFVASKKHADTGGLRELTNLNNLKDKLEILHLEQVKFSPSNEAAKDEFVKNKQHIQHLTLRWDRDDDEEGSSGSGGADVDNNDEKLLECLQPPPNLKVLFIVGYNGRTLSKWLDSLQCLVKFTLSDCPKCKFLPPIDHLPNLKALHLRRLESLEFIAEKSSEPKVDSSSSKQEFFPALKELTISDCPKLESWWENDKTLKKNRPSFPCISKLNIRCCPKLACVPLCTNLDEELVLVDSNVRSMRETKTETETTVEASLSPLLNLKFMVIERIEESPPQNWLEGFTSLKELHIRDCPNLKSLPQGFKTLCSLQSLCIERCQEFHLEKPEVDYWEGLVKLESLTLRSIPKLVTLTRGFGNLKSLKDLRIYDCPSLTHLPETIDNLTSLRELVLSECRSMDSLPKGMIKLTSLFTLIIMDCPLLLPRCQPETGDDWPQIAQIKHKSVKETPQDLGDL</sequence>
<dbReference type="Pfam" id="PF00931">
    <property type="entry name" value="NB-ARC"/>
    <property type="match status" value="1"/>
</dbReference>
<dbReference type="Gene3D" id="3.40.50.300">
    <property type="entry name" value="P-loop containing nucleotide triphosphate hydrolases"/>
    <property type="match status" value="2"/>
</dbReference>
<dbReference type="SUPFAM" id="SSF52058">
    <property type="entry name" value="L domain-like"/>
    <property type="match status" value="2"/>
</dbReference>
<evidence type="ECO:0000313" key="10">
    <source>
        <dbReference type="EMBL" id="RHN54744.1"/>
    </source>
</evidence>